<keyword evidence="1" id="KW-0812">Transmembrane</keyword>
<organism evidence="2 3">
    <name type="scientific">Aspergillus keveii</name>
    <dbReference type="NCBI Taxonomy" id="714993"/>
    <lineage>
        <taxon>Eukaryota</taxon>
        <taxon>Fungi</taxon>
        <taxon>Dikarya</taxon>
        <taxon>Ascomycota</taxon>
        <taxon>Pezizomycotina</taxon>
        <taxon>Eurotiomycetes</taxon>
        <taxon>Eurotiomycetidae</taxon>
        <taxon>Eurotiales</taxon>
        <taxon>Aspergillaceae</taxon>
        <taxon>Aspergillus</taxon>
        <taxon>Aspergillus subgen. Nidulantes</taxon>
    </lineage>
</organism>
<evidence type="ECO:0000256" key="1">
    <source>
        <dbReference type="SAM" id="Phobius"/>
    </source>
</evidence>
<dbReference type="EMBL" id="JBFTWV010000027">
    <property type="protein sequence ID" value="KAL2796392.1"/>
    <property type="molecule type" value="Genomic_DNA"/>
</dbReference>
<evidence type="ECO:0000313" key="2">
    <source>
        <dbReference type="EMBL" id="KAL2796392.1"/>
    </source>
</evidence>
<gene>
    <name evidence="2" type="ORF">BJX66DRAFT_300109</name>
</gene>
<keyword evidence="3" id="KW-1185">Reference proteome</keyword>
<dbReference type="Proteomes" id="UP001610563">
    <property type="component" value="Unassembled WGS sequence"/>
</dbReference>
<evidence type="ECO:0000313" key="3">
    <source>
        <dbReference type="Proteomes" id="UP001610563"/>
    </source>
</evidence>
<reference evidence="2 3" key="1">
    <citation type="submission" date="2024-07" db="EMBL/GenBank/DDBJ databases">
        <title>Section-level genome sequencing and comparative genomics of Aspergillus sections Usti and Cavernicolus.</title>
        <authorList>
            <consortium name="Lawrence Berkeley National Laboratory"/>
            <person name="Nybo J.L."/>
            <person name="Vesth T.C."/>
            <person name="Theobald S."/>
            <person name="Frisvad J.C."/>
            <person name="Larsen T.O."/>
            <person name="Kjaerboelling I."/>
            <person name="Rothschild-Mancinelli K."/>
            <person name="Lyhne E.K."/>
            <person name="Kogle M.E."/>
            <person name="Barry K."/>
            <person name="Clum A."/>
            <person name="Na H."/>
            <person name="Ledsgaard L."/>
            <person name="Lin J."/>
            <person name="Lipzen A."/>
            <person name="Kuo A."/>
            <person name="Riley R."/>
            <person name="Mondo S."/>
            <person name="Labutti K."/>
            <person name="Haridas S."/>
            <person name="Pangalinan J."/>
            <person name="Salamov A.A."/>
            <person name="Simmons B.A."/>
            <person name="Magnuson J.K."/>
            <person name="Chen J."/>
            <person name="Drula E."/>
            <person name="Henrissat B."/>
            <person name="Wiebenga A."/>
            <person name="Lubbers R.J."/>
            <person name="Gomes A.C."/>
            <person name="Makela M.R."/>
            <person name="Stajich J."/>
            <person name="Grigoriev I.V."/>
            <person name="Mortensen U.H."/>
            <person name="De Vries R.P."/>
            <person name="Baker S.E."/>
            <person name="Andersen M.R."/>
        </authorList>
    </citation>
    <scope>NUCLEOTIDE SEQUENCE [LARGE SCALE GENOMIC DNA]</scope>
    <source>
        <strain evidence="2 3">CBS 209.92</strain>
    </source>
</reference>
<feature type="transmembrane region" description="Helical" evidence="1">
    <location>
        <begin position="36"/>
        <end position="53"/>
    </location>
</feature>
<sequence>MMCCSLLFLKSGEVCLLRPWVSLFGDAVTYDWMRCIALARSLVLFLLFSFLLLPGY</sequence>
<accession>A0ABR4GBH7</accession>
<name>A0ABR4GBH7_9EURO</name>
<keyword evidence="1" id="KW-1133">Transmembrane helix</keyword>
<comment type="caution">
    <text evidence="2">The sequence shown here is derived from an EMBL/GenBank/DDBJ whole genome shotgun (WGS) entry which is preliminary data.</text>
</comment>
<keyword evidence="1" id="KW-0472">Membrane</keyword>
<protein>
    <submittedName>
        <fullName evidence="2">Uncharacterized protein</fullName>
    </submittedName>
</protein>
<proteinExistence type="predicted"/>